<comment type="caution">
    <text evidence="2">The sequence shown here is derived from an EMBL/GenBank/DDBJ whole genome shotgun (WGS) entry which is preliminary data.</text>
</comment>
<keyword evidence="1" id="KW-0812">Transmembrane</keyword>
<name>A0A5R1C2Y3_STAEP</name>
<keyword evidence="1" id="KW-0472">Membrane</keyword>
<gene>
    <name evidence="2" type="ORF">H3963_06900</name>
</gene>
<feature type="transmembrane region" description="Helical" evidence="1">
    <location>
        <begin position="46"/>
        <end position="64"/>
    </location>
</feature>
<dbReference type="RefSeq" id="WP_002439005.1">
    <property type="nucleotide sequence ID" value="NZ_CAJTHF010000010.1"/>
</dbReference>
<dbReference type="Proteomes" id="UP000648077">
    <property type="component" value="Unassembled WGS sequence"/>
</dbReference>
<proteinExistence type="predicted"/>
<evidence type="ECO:0000313" key="3">
    <source>
        <dbReference type="Proteomes" id="UP000648077"/>
    </source>
</evidence>
<feature type="transmembrane region" description="Helical" evidence="1">
    <location>
        <begin position="12"/>
        <end position="34"/>
    </location>
</feature>
<reference evidence="2" key="1">
    <citation type="submission" date="2020-08" db="EMBL/GenBank/DDBJ databases">
        <title>Changes in the skin microbiome associated with squamous cell carcinoma in transplant recipients.</title>
        <authorList>
            <person name="Zaugg J."/>
            <person name="Krueger A."/>
            <person name="Lachner N."/>
        </authorList>
    </citation>
    <scope>NUCLEOTIDE SEQUENCE</scope>
    <source>
        <strain evidence="2">R5988</strain>
    </source>
</reference>
<sequence>MEKTGKALKVWAWIFIVTSVIIPLLGVGSIICSIKYKKYDEKKGAQLLQISIIVAVVALGYNIIKLLQ</sequence>
<protein>
    <submittedName>
        <fullName evidence="2">Uncharacterized protein</fullName>
    </submittedName>
</protein>
<dbReference type="AlphaFoldDB" id="A0A5R1C2Y3"/>
<evidence type="ECO:0000256" key="1">
    <source>
        <dbReference type="SAM" id="Phobius"/>
    </source>
</evidence>
<organism evidence="2 3">
    <name type="scientific">Staphylococcus epidermidis</name>
    <dbReference type="NCBI Taxonomy" id="1282"/>
    <lineage>
        <taxon>Bacteria</taxon>
        <taxon>Bacillati</taxon>
        <taxon>Bacillota</taxon>
        <taxon>Bacilli</taxon>
        <taxon>Bacillales</taxon>
        <taxon>Staphylococcaceae</taxon>
        <taxon>Staphylococcus</taxon>
    </lineage>
</organism>
<accession>A0A5R1C2Y3</accession>
<dbReference type="EMBL" id="JACGQI010000009">
    <property type="protein sequence ID" value="MBF2230152.1"/>
    <property type="molecule type" value="Genomic_DNA"/>
</dbReference>
<evidence type="ECO:0000313" key="2">
    <source>
        <dbReference type="EMBL" id="MBF2230152.1"/>
    </source>
</evidence>
<keyword evidence="1" id="KW-1133">Transmembrane helix</keyword>